<evidence type="ECO:0000313" key="3">
    <source>
        <dbReference type="Proteomes" id="UP000325286"/>
    </source>
</evidence>
<keyword evidence="1" id="KW-0812">Transmembrane</keyword>
<accession>A0A5B9R4P2</accession>
<dbReference type="KEGG" id="rul:UC8_32120"/>
<name>A0A5B9R4P2_9BACT</name>
<dbReference type="AlphaFoldDB" id="A0A5B9R4P2"/>
<evidence type="ECO:0000313" key="2">
    <source>
        <dbReference type="EMBL" id="QEG41193.1"/>
    </source>
</evidence>
<keyword evidence="1" id="KW-1133">Transmembrane helix</keyword>
<protein>
    <submittedName>
        <fullName evidence="2">Uncharacterized protein</fullName>
    </submittedName>
</protein>
<keyword evidence="1" id="KW-0472">Membrane</keyword>
<feature type="transmembrane region" description="Helical" evidence="1">
    <location>
        <begin position="77"/>
        <end position="100"/>
    </location>
</feature>
<evidence type="ECO:0000256" key="1">
    <source>
        <dbReference type="SAM" id="Phobius"/>
    </source>
</evidence>
<feature type="transmembrane region" description="Helical" evidence="1">
    <location>
        <begin position="154"/>
        <end position="177"/>
    </location>
</feature>
<keyword evidence="3" id="KW-1185">Reference proteome</keyword>
<organism evidence="2 3">
    <name type="scientific">Roseimaritima ulvae</name>
    <dbReference type="NCBI Taxonomy" id="980254"/>
    <lineage>
        <taxon>Bacteria</taxon>
        <taxon>Pseudomonadati</taxon>
        <taxon>Planctomycetota</taxon>
        <taxon>Planctomycetia</taxon>
        <taxon>Pirellulales</taxon>
        <taxon>Pirellulaceae</taxon>
        <taxon>Roseimaritima</taxon>
    </lineage>
</organism>
<gene>
    <name evidence="2" type="ORF">UC8_32120</name>
</gene>
<dbReference type="Proteomes" id="UP000325286">
    <property type="component" value="Chromosome"/>
</dbReference>
<proteinExistence type="predicted"/>
<feature type="transmembrane region" description="Helical" evidence="1">
    <location>
        <begin position="34"/>
        <end position="57"/>
    </location>
</feature>
<feature type="transmembrane region" description="Helical" evidence="1">
    <location>
        <begin position="112"/>
        <end position="134"/>
    </location>
</feature>
<dbReference type="EMBL" id="CP042914">
    <property type="protein sequence ID" value="QEG41193.1"/>
    <property type="molecule type" value="Genomic_DNA"/>
</dbReference>
<dbReference type="RefSeq" id="WP_068139284.1">
    <property type="nucleotide sequence ID" value="NZ_CP042914.1"/>
</dbReference>
<sequence>MSQMPPNPYQSQPLPPGALPPAEVKPTSITVFGILNIILGLLGLCGLAAAFAAFFIPTPPGNELPATQLMQNDAYRIFMYITIPLGFIATVALIAGGIGLLQGKGWGRTLSIGYAVYSIISGFLGLIVNVFLIMLPTLRMLPELDPGPEKAGAIGGMVGGTFGGCIGMIFPILLLYFMMRPNVKAYFQESKRGQAS</sequence>
<reference evidence="2 3" key="1">
    <citation type="submission" date="2019-08" db="EMBL/GenBank/DDBJ databases">
        <title>Deep-cultivation of Planctomycetes and their phenomic and genomic characterization uncovers novel biology.</title>
        <authorList>
            <person name="Wiegand S."/>
            <person name="Jogler M."/>
            <person name="Boedeker C."/>
            <person name="Pinto D."/>
            <person name="Vollmers J."/>
            <person name="Rivas-Marin E."/>
            <person name="Kohn T."/>
            <person name="Peeters S.H."/>
            <person name="Heuer A."/>
            <person name="Rast P."/>
            <person name="Oberbeckmann S."/>
            <person name="Bunk B."/>
            <person name="Jeske O."/>
            <person name="Meyerdierks A."/>
            <person name="Storesund J.E."/>
            <person name="Kallscheuer N."/>
            <person name="Luecker S."/>
            <person name="Lage O.M."/>
            <person name="Pohl T."/>
            <person name="Merkel B.J."/>
            <person name="Hornburger P."/>
            <person name="Mueller R.-W."/>
            <person name="Bruemmer F."/>
            <person name="Labrenz M."/>
            <person name="Spormann A.M."/>
            <person name="Op den Camp H."/>
            <person name="Overmann J."/>
            <person name="Amann R."/>
            <person name="Jetten M.S.M."/>
            <person name="Mascher T."/>
            <person name="Medema M.H."/>
            <person name="Devos D.P."/>
            <person name="Kaster A.-K."/>
            <person name="Ovreas L."/>
            <person name="Rohde M."/>
            <person name="Galperin M.Y."/>
            <person name="Jogler C."/>
        </authorList>
    </citation>
    <scope>NUCLEOTIDE SEQUENCE [LARGE SCALE GENOMIC DNA]</scope>
    <source>
        <strain evidence="2 3">UC8</strain>
    </source>
</reference>